<dbReference type="Proteomes" id="UP000255505">
    <property type="component" value="Chromosome I"/>
</dbReference>
<dbReference type="EMBL" id="LT991976">
    <property type="protein sequence ID" value="SPK72668.1"/>
    <property type="molecule type" value="Genomic_DNA"/>
</dbReference>
<proteinExistence type="predicted"/>
<reference evidence="2 3" key="1">
    <citation type="submission" date="2018-01" db="EMBL/GenBank/DDBJ databases">
        <authorList>
            <person name="Gaut B.S."/>
            <person name="Morton B.R."/>
            <person name="Clegg M.T."/>
            <person name="Duvall M.R."/>
        </authorList>
    </citation>
    <scope>NUCLEOTIDE SEQUENCE [LARGE SCALE GENOMIC DNA]</scope>
    <source>
        <strain evidence="2">Cupriavidus taiwanensis LMG 19425</strain>
    </source>
</reference>
<feature type="compositionally biased region" description="Polar residues" evidence="1">
    <location>
        <begin position="59"/>
        <end position="72"/>
    </location>
</feature>
<gene>
    <name evidence="2" type="ORF">CT19425_80046</name>
</gene>
<evidence type="ECO:0000313" key="2">
    <source>
        <dbReference type="EMBL" id="SPK72668.1"/>
    </source>
</evidence>
<organism evidence="2 3">
    <name type="scientific">Cupriavidus taiwanensis</name>
    <dbReference type="NCBI Taxonomy" id="164546"/>
    <lineage>
        <taxon>Bacteria</taxon>
        <taxon>Pseudomonadati</taxon>
        <taxon>Pseudomonadota</taxon>
        <taxon>Betaproteobacteria</taxon>
        <taxon>Burkholderiales</taxon>
        <taxon>Burkholderiaceae</taxon>
        <taxon>Cupriavidus</taxon>
    </lineage>
</organism>
<evidence type="ECO:0000256" key="1">
    <source>
        <dbReference type="SAM" id="MobiDB-lite"/>
    </source>
</evidence>
<evidence type="ECO:0000313" key="3">
    <source>
        <dbReference type="Proteomes" id="UP000255505"/>
    </source>
</evidence>
<accession>A0A375IF06</accession>
<name>A0A375IF06_9BURK</name>
<dbReference type="AlphaFoldDB" id="A0A375IF06"/>
<protein>
    <submittedName>
        <fullName evidence="2">Uncharacterized protein</fullName>
    </submittedName>
</protein>
<feature type="region of interest" description="Disordered" evidence="1">
    <location>
        <begin position="44"/>
        <end position="88"/>
    </location>
</feature>
<sequence>MNRDSDLGTEVATAAAASATDIPLTMLSESNEITSMRDHMEHVPAEVAAAEGNQPPLGTGTSSAPAARQSKSPTRDPLGPAGGAPLSR</sequence>